<evidence type="ECO:0000313" key="1">
    <source>
        <dbReference type="EMBL" id="MQS10623.1"/>
    </source>
</evidence>
<dbReference type="AlphaFoldDB" id="A0A646IIE8"/>
<dbReference type="Proteomes" id="UP000315516">
    <property type="component" value="Unassembled WGS sequence"/>
</dbReference>
<proteinExistence type="predicted"/>
<protein>
    <submittedName>
        <fullName evidence="1">Aryl-sulfate sulfotransferase</fullName>
    </submittedName>
</protein>
<name>A0A646IIE8_9ACTN</name>
<feature type="non-terminal residue" evidence="1">
    <location>
        <position position="1"/>
    </location>
</feature>
<keyword evidence="1" id="KW-0808">Transferase</keyword>
<dbReference type="GO" id="GO:0016740">
    <property type="term" value="F:transferase activity"/>
    <property type="evidence" value="ECO:0007669"/>
    <property type="project" value="UniProtKB-KW"/>
</dbReference>
<accession>A0A646IIE8</accession>
<organism evidence="1">
    <name type="scientific">Streptomyces alkaliphilus</name>
    <dbReference type="NCBI Taxonomy" id="1472722"/>
    <lineage>
        <taxon>Bacteria</taxon>
        <taxon>Bacillati</taxon>
        <taxon>Actinomycetota</taxon>
        <taxon>Actinomycetes</taxon>
        <taxon>Kitasatosporales</taxon>
        <taxon>Streptomycetaceae</taxon>
        <taxon>Streptomyces</taxon>
    </lineage>
</organism>
<dbReference type="EMBL" id="VJYJ02001773">
    <property type="protein sequence ID" value="MQS10623.1"/>
    <property type="molecule type" value="Genomic_DNA"/>
</dbReference>
<sequence length="39" mass="4531">VTCLRYLRRKCDQLEAARQAEGVMQAQMAPQKRTLQTTH</sequence>
<comment type="caution">
    <text evidence="1">The sequence shown here is derived from an EMBL/GenBank/DDBJ whole genome shotgun (WGS) entry which is preliminary data.</text>
</comment>
<reference evidence="1" key="1">
    <citation type="submission" date="2019-10" db="EMBL/GenBank/DDBJ databases">
        <title>Streptomyces sp. nov., a novel actinobacterium isolated from alkaline environment.</title>
        <authorList>
            <person name="Golinska P."/>
        </authorList>
    </citation>
    <scope>NUCLEOTIDE SEQUENCE</scope>
    <source>
        <strain evidence="1">IF17</strain>
    </source>
</reference>
<gene>
    <name evidence="1" type="ORF">FNX48_026720</name>
</gene>